<dbReference type="Ensembl" id="ENSCAFT00000073550.2">
    <property type="protein sequence ID" value="ENSCAFP00000062920.2"/>
    <property type="gene ID" value="ENSCAFG00000023889.3"/>
</dbReference>
<dbReference type="Pfam" id="PF05587">
    <property type="entry name" value="Anth_Ig"/>
    <property type="match status" value="1"/>
</dbReference>
<evidence type="ECO:0000256" key="3">
    <source>
        <dbReference type="ARBA" id="ARBA00022692"/>
    </source>
</evidence>
<keyword evidence="6 8" id="KW-1133">Transmembrane helix</keyword>
<comment type="subcellular location">
    <subcellularLocation>
        <location evidence="1">Membrane</location>
        <topology evidence="1">Single-pass type I membrane protein</topology>
    </subcellularLocation>
</comment>
<dbReference type="Gene3D" id="3.40.50.410">
    <property type="entry name" value="von Willebrand factor, type A domain"/>
    <property type="match status" value="1"/>
</dbReference>
<comment type="similarity">
    <text evidence="2">Belongs to the ATR family.</text>
</comment>
<evidence type="ECO:0000256" key="7">
    <source>
        <dbReference type="ARBA" id="ARBA00023136"/>
    </source>
</evidence>
<dbReference type="Pfam" id="PF00092">
    <property type="entry name" value="VWA"/>
    <property type="match status" value="1"/>
</dbReference>
<dbReference type="GO" id="GO:0046872">
    <property type="term" value="F:metal ion binding"/>
    <property type="evidence" value="ECO:0007669"/>
    <property type="project" value="UniProtKB-KW"/>
</dbReference>
<dbReference type="SUPFAM" id="SSF53300">
    <property type="entry name" value="vWA-like"/>
    <property type="match status" value="1"/>
</dbReference>
<dbReference type="OrthoDB" id="10035766at2759"/>
<protein>
    <submittedName>
        <fullName evidence="10">ANTXR like</fullName>
    </submittedName>
</protein>
<dbReference type="GO" id="GO:0016020">
    <property type="term" value="C:membrane"/>
    <property type="evidence" value="ECO:0007669"/>
    <property type="project" value="UniProtKB-SubCell"/>
</dbReference>
<accession>A0A8P0TEJ8</accession>
<evidence type="ECO:0000256" key="8">
    <source>
        <dbReference type="SAM" id="Phobius"/>
    </source>
</evidence>
<reference evidence="10" key="2">
    <citation type="submission" date="2025-08" db="UniProtKB">
        <authorList>
            <consortium name="Ensembl"/>
        </authorList>
    </citation>
    <scope>IDENTIFICATION</scope>
</reference>
<sequence length="520" mass="57686">MASTNPIPSPGESRASGVAEKVGSSSLWVPAPALPLLLLLLLPPPLLSPGSFLHRLPAWRNFHQGTRHYRSKTEKLKTCEGAFDLYFILDTSETAKDSWKDIYTFVEKMVKKYPNPKLRVSFITYSTEGHTLMKLTSDKNKIRDGLAELQNVVPTGATHLQEGFIKVNEQIEEANSGGELPGDFTVESGPGEKTHLVWASVLIHRHPSVPPGGRVLCEPRTFSPTSPRGLIVDFTENYELMVSGRGFNNARNPEEVICRFIFTDKKFYDKKATTMDDTTVMCPGVTIDNPDEVVFVEVSLNNGINFIKSNANITSKNCVTARDVPVEVPTGIPPIPTPHIDLPTTPATSNMPNVNPLCLALLLLALLLLPFLIWCCWRHCCKKPCKELPAVQIIQREPMGRCVQPPCPTFIVPCACQGGGMRRIEGKLDTLCDFVQCCNQMPLLWCQPRSKRRCFNFSLQPCRRLPCGPRICLPAPQECFPLSSCCSRYQPTPRICSRLPSRMLPPPRALCGTALSLPPP</sequence>
<name>A0A8P0TEJ8_CANLF</name>
<dbReference type="PANTHER" id="PTHR16059">
    <property type="entry name" value="ANTHRAX TOXIN RECEPTOR"/>
    <property type="match status" value="1"/>
</dbReference>
<feature type="transmembrane region" description="Helical" evidence="8">
    <location>
        <begin position="359"/>
        <end position="377"/>
    </location>
</feature>
<evidence type="ECO:0000256" key="6">
    <source>
        <dbReference type="ARBA" id="ARBA00022989"/>
    </source>
</evidence>
<keyword evidence="5" id="KW-0732">Signal</keyword>
<dbReference type="InterPro" id="IPR008400">
    <property type="entry name" value="Anthrax_toxin_rcpt_extracel"/>
</dbReference>
<evidence type="ECO:0000256" key="2">
    <source>
        <dbReference type="ARBA" id="ARBA00008095"/>
    </source>
</evidence>
<dbReference type="PANTHER" id="PTHR16059:SF16">
    <property type="entry name" value="ANTHRAX TOXIN RECEPTOR-LIKE"/>
    <property type="match status" value="1"/>
</dbReference>
<keyword evidence="7 8" id="KW-0472">Membrane</keyword>
<organism evidence="10 11">
    <name type="scientific">Canis lupus familiaris</name>
    <name type="common">Dog</name>
    <name type="synonym">Canis familiaris</name>
    <dbReference type="NCBI Taxonomy" id="9615"/>
    <lineage>
        <taxon>Eukaryota</taxon>
        <taxon>Metazoa</taxon>
        <taxon>Chordata</taxon>
        <taxon>Craniata</taxon>
        <taxon>Vertebrata</taxon>
        <taxon>Euteleostomi</taxon>
        <taxon>Mammalia</taxon>
        <taxon>Eutheria</taxon>
        <taxon>Laurasiatheria</taxon>
        <taxon>Carnivora</taxon>
        <taxon>Caniformia</taxon>
        <taxon>Canidae</taxon>
        <taxon>Canis</taxon>
    </lineage>
</organism>
<proteinExistence type="inferred from homology"/>
<evidence type="ECO:0000256" key="5">
    <source>
        <dbReference type="ARBA" id="ARBA00022729"/>
    </source>
</evidence>
<reference evidence="10 11" key="1">
    <citation type="journal article" date="2005" name="Nature">
        <title>Genome sequence, comparative analysis and haplotype structure of the domestic dog.</title>
        <authorList>
            <consortium name="Broad Sequencing Platform"/>
            <person name="Lindblad-Toh K."/>
            <person name="Wade C.M."/>
            <person name="Mikkelsen T.S."/>
            <person name="Karlsson E.K."/>
            <person name="Jaffe D.B."/>
            <person name="Kamal M."/>
            <person name="Clamp M."/>
            <person name="Chang J.L."/>
            <person name="Kulbokas E.J. III"/>
            <person name="Zody M.C."/>
            <person name="Mauceli E."/>
            <person name="Xie X."/>
            <person name="Breen M."/>
            <person name="Wayne R.K."/>
            <person name="Ostrander E.A."/>
            <person name="Ponting C.P."/>
            <person name="Galibert F."/>
            <person name="Smith D.R."/>
            <person name="DeJong P.J."/>
            <person name="Kirkness E."/>
            <person name="Alvarez P."/>
            <person name="Biagi T."/>
            <person name="Brockman W."/>
            <person name="Butler J."/>
            <person name="Chin C.W."/>
            <person name="Cook A."/>
            <person name="Cuff J."/>
            <person name="Daly M.J."/>
            <person name="DeCaprio D."/>
            <person name="Gnerre S."/>
            <person name="Grabherr M."/>
            <person name="Kellis M."/>
            <person name="Kleber M."/>
            <person name="Bardeleben C."/>
            <person name="Goodstadt L."/>
            <person name="Heger A."/>
            <person name="Hitte C."/>
            <person name="Kim L."/>
            <person name="Koepfli K.P."/>
            <person name="Parker H.G."/>
            <person name="Pollinger J.P."/>
            <person name="Searle S.M."/>
            <person name="Sutter N.B."/>
            <person name="Thomas R."/>
            <person name="Webber C."/>
            <person name="Baldwin J."/>
            <person name="Abebe A."/>
            <person name="Abouelleil A."/>
            <person name="Aftuck L."/>
            <person name="Ait-Zahra M."/>
            <person name="Aldredge T."/>
            <person name="Allen N."/>
            <person name="An P."/>
            <person name="Anderson S."/>
            <person name="Antoine C."/>
            <person name="Arachchi H."/>
            <person name="Aslam A."/>
            <person name="Ayotte L."/>
            <person name="Bachantsang P."/>
            <person name="Barry A."/>
            <person name="Bayul T."/>
            <person name="Benamara M."/>
            <person name="Berlin A."/>
            <person name="Bessette D."/>
            <person name="Blitshteyn B."/>
            <person name="Bloom T."/>
            <person name="Blye J."/>
            <person name="Boguslavskiy L."/>
            <person name="Bonnet C."/>
            <person name="Boukhgalter B."/>
            <person name="Brown A."/>
            <person name="Cahill P."/>
            <person name="Calixte N."/>
            <person name="Camarata J."/>
            <person name="Cheshatsang Y."/>
            <person name="Chu J."/>
            <person name="Citroen M."/>
            <person name="Collymore A."/>
            <person name="Cooke P."/>
            <person name="Dawoe T."/>
            <person name="Daza R."/>
            <person name="Decktor K."/>
            <person name="DeGray S."/>
            <person name="Dhargay N."/>
            <person name="Dooley K."/>
            <person name="Dooley K."/>
            <person name="Dorje P."/>
            <person name="Dorjee K."/>
            <person name="Dorris L."/>
            <person name="Duffey N."/>
            <person name="Dupes A."/>
            <person name="Egbiremolen O."/>
            <person name="Elong R."/>
            <person name="Falk J."/>
            <person name="Farina A."/>
            <person name="Faro S."/>
            <person name="Ferguson D."/>
            <person name="Ferreira P."/>
            <person name="Fisher S."/>
            <person name="FitzGerald M."/>
            <person name="Foley K."/>
            <person name="Foley C."/>
            <person name="Franke A."/>
            <person name="Friedrich D."/>
            <person name="Gage D."/>
            <person name="Garber M."/>
            <person name="Gearin G."/>
            <person name="Giannoukos G."/>
            <person name="Goode T."/>
            <person name="Goyette A."/>
            <person name="Graham J."/>
            <person name="Grandbois E."/>
            <person name="Gyaltsen K."/>
            <person name="Hafez N."/>
            <person name="Hagopian D."/>
            <person name="Hagos B."/>
            <person name="Hall J."/>
            <person name="Healy C."/>
            <person name="Hegarty R."/>
            <person name="Honan T."/>
            <person name="Horn A."/>
            <person name="Houde N."/>
            <person name="Hughes L."/>
            <person name="Hunnicutt L."/>
            <person name="Husby M."/>
            <person name="Jester B."/>
            <person name="Jones C."/>
            <person name="Kamat A."/>
            <person name="Kanga B."/>
            <person name="Kells C."/>
            <person name="Khazanovich D."/>
            <person name="Kieu A.C."/>
            <person name="Kisner P."/>
            <person name="Kumar M."/>
            <person name="Lance K."/>
            <person name="Landers T."/>
            <person name="Lara M."/>
            <person name="Lee W."/>
            <person name="Leger J.P."/>
            <person name="Lennon N."/>
            <person name="Leuper L."/>
            <person name="LeVine S."/>
            <person name="Liu J."/>
            <person name="Liu X."/>
            <person name="Lokyitsang Y."/>
            <person name="Lokyitsang T."/>
            <person name="Lui A."/>
            <person name="Macdonald J."/>
            <person name="Major J."/>
            <person name="Marabella R."/>
            <person name="Maru K."/>
            <person name="Matthews C."/>
            <person name="McDonough S."/>
            <person name="Mehta T."/>
            <person name="Meldrim J."/>
            <person name="Melnikov A."/>
            <person name="Meneus L."/>
            <person name="Mihalev A."/>
            <person name="Mihova T."/>
            <person name="Miller K."/>
            <person name="Mittelman R."/>
            <person name="Mlenga V."/>
            <person name="Mulrain L."/>
            <person name="Munson G."/>
            <person name="Navidi A."/>
            <person name="Naylor J."/>
            <person name="Nguyen T."/>
            <person name="Nguyen N."/>
            <person name="Nguyen C."/>
            <person name="Nguyen T."/>
            <person name="Nicol R."/>
            <person name="Norbu N."/>
            <person name="Norbu C."/>
            <person name="Novod N."/>
            <person name="Nyima T."/>
            <person name="Olandt P."/>
            <person name="O'Neill B."/>
            <person name="O'Neill K."/>
            <person name="Osman S."/>
            <person name="Oyono L."/>
            <person name="Patti C."/>
            <person name="Perrin D."/>
            <person name="Phunkhang P."/>
            <person name="Pierre F."/>
            <person name="Priest M."/>
            <person name="Rachupka A."/>
            <person name="Raghuraman S."/>
            <person name="Rameau R."/>
            <person name="Ray V."/>
            <person name="Raymond C."/>
            <person name="Rege F."/>
            <person name="Rise C."/>
            <person name="Rogers J."/>
            <person name="Rogov P."/>
            <person name="Sahalie J."/>
            <person name="Settipalli S."/>
            <person name="Sharpe T."/>
            <person name="Shea T."/>
            <person name="Sheehan M."/>
            <person name="Sherpa N."/>
            <person name="Shi J."/>
            <person name="Shih D."/>
            <person name="Sloan J."/>
            <person name="Smith C."/>
            <person name="Sparrow T."/>
            <person name="Stalker J."/>
            <person name="Stange-Thomann N."/>
            <person name="Stavropoulos S."/>
            <person name="Stone C."/>
            <person name="Stone S."/>
            <person name="Sykes S."/>
            <person name="Tchuinga P."/>
            <person name="Tenzing P."/>
            <person name="Tesfaye S."/>
            <person name="Thoulutsang D."/>
            <person name="Thoulutsang Y."/>
            <person name="Topham K."/>
            <person name="Topping I."/>
            <person name="Tsamla T."/>
            <person name="Vassiliev H."/>
            <person name="Venkataraman V."/>
            <person name="Vo A."/>
            <person name="Wangchuk T."/>
            <person name="Wangdi T."/>
            <person name="Weiand M."/>
            <person name="Wilkinson J."/>
            <person name="Wilson A."/>
            <person name="Yadav S."/>
            <person name="Yang S."/>
            <person name="Yang X."/>
            <person name="Young G."/>
            <person name="Yu Q."/>
            <person name="Zainoun J."/>
            <person name="Zembek L."/>
            <person name="Zimmer A."/>
            <person name="Lander E.S."/>
        </authorList>
    </citation>
    <scope>NUCLEOTIDE SEQUENCE [LARGE SCALE GENOMIC DNA]</scope>
    <source>
        <strain evidence="10">Boxer</strain>
    </source>
</reference>
<evidence type="ECO:0000313" key="10">
    <source>
        <dbReference type="Ensembl" id="ENSCAFP00000062920.2"/>
    </source>
</evidence>
<dbReference type="Proteomes" id="UP000002254">
    <property type="component" value="Chromosome 4"/>
</dbReference>
<keyword evidence="4" id="KW-0479">Metal-binding</keyword>
<feature type="domain" description="VWFA" evidence="9">
    <location>
        <begin position="84"/>
        <end position="177"/>
    </location>
</feature>
<dbReference type="InterPro" id="IPR002035">
    <property type="entry name" value="VWF_A"/>
</dbReference>
<dbReference type="AlphaFoldDB" id="A0A8P0TEJ8"/>
<dbReference type="GO" id="GO:0038023">
    <property type="term" value="F:signaling receptor activity"/>
    <property type="evidence" value="ECO:0007669"/>
    <property type="project" value="InterPro"/>
</dbReference>
<evidence type="ECO:0000256" key="1">
    <source>
        <dbReference type="ARBA" id="ARBA00004479"/>
    </source>
</evidence>
<evidence type="ECO:0000256" key="4">
    <source>
        <dbReference type="ARBA" id="ARBA00022723"/>
    </source>
</evidence>
<keyword evidence="3 8" id="KW-0812">Transmembrane</keyword>
<evidence type="ECO:0000313" key="11">
    <source>
        <dbReference type="Proteomes" id="UP000002254"/>
    </source>
</evidence>
<evidence type="ECO:0000259" key="9">
    <source>
        <dbReference type="PROSITE" id="PS50234"/>
    </source>
</evidence>
<dbReference type="InterPro" id="IPR036465">
    <property type="entry name" value="vWFA_dom_sf"/>
</dbReference>
<dbReference type="PROSITE" id="PS50234">
    <property type="entry name" value="VWFA"/>
    <property type="match status" value="1"/>
</dbReference>